<feature type="transmembrane region" description="Helical" evidence="6">
    <location>
        <begin position="279"/>
        <end position="302"/>
    </location>
</feature>
<keyword evidence="5 6" id="KW-0472">Membrane</keyword>
<feature type="transmembrane region" description="Helical" evidence="6">
    <location>
        <begin position="175"/>
        <end position="195"/>
    </location>
</feature>
<organism evidence="7 8">
    <name type="scientific">Salix brachista</name>
    <dbReference type="NCBI Taxonomy" id="2182728"/>
    <lineage>
        <taxon>Eukaryota</taxon>
        <taxon>Viridiplantae</taxon>
        <taxon>Streptophyta</taxon>
        <taxon>Embryophyta</taxon>
        <taxon>Tracheophyta</taxon>
        <taxon>Spermatophyta</taxon>
        <taxon>Magnoliopsida</taxon>
        <taxon>eudicotyledons</taxon>
        <taxon>Gunneridae</taxon>
        <taxon>Pentapetalae</taxon>
        <taxon>rosids</taxon>
        <taxon>fabids</taxon>
        <taxon>Malpighiales</taxon>
        <taxon>Salicaceae</taxon>
        <taxon>Saliceae</taxon>
        <taxon>Salix</taxon>
    </lineage>
</organism>
<evidence type="ECO:0000313" key="8">
    <source>
        <dbReference type="Proteomes" id="UP000326939"/>
    </source>
</evidence>
<dbReference type="GO" id="GO:0015297">
    <property type="term" value="F:antiporter activity"/>
    <property type="evidence" value="ECO:0007669"/>
    <property type="project" value="InterPro"/>
</dbReference>
<dbReference type="AlphaFoldDB" id="A0A5N5J2C3"/>
<reference evidence="8" key="1">
    <citation type="journal article" date="2019" name="Gigascience">
        <title>De novo genome assembly of the endangered Acer yangbiense, a plant species with extremely small populations endemic to Yunnan Province, China.</title>
        <authorList>
            <person name="Yang J."/>
            <person name="Wariss H.M."/>
            <person name="Tao L."/>
            <person name="Zhang R."/>
            <person name="Yun Q."/>
            <person name="Hollingsworth P."/>
            <person name="Dao Z."/>
            <person name="Luo G."/>
            <person name="Guo H."/>
            <person name="Ma Y."/>
            <person name="Sun W."/>
        </authorList>
    </citation>
    <scope>NUCLEOTIDE SEQUENCE [LARGE SCALE GENOMIC DNA]</scope>
    <source>
        <strain evidence="8">cv. br00</strain>
    </source>
</reference>
<dbReference type="InterPro" id="IPR002528">
    <property type="entry name" value="MATE_fam"/>
</dbReference>
<keyword evidence="4 6" id="KW-1133">Transmembrane helix</keyword>
<sequence>MEEKLLRSESKGVNDLKGRVWEESKKIWRVGFPSMLARVSQFGMFVVTQAYIGHVAEIELAGYALIQIITVRFANGILLGMSSATETLCGQAFGAKQYDVMGIYLQRSWIVNLVAATLLLPVFIFSAQVFKLLGGDEEIANIAGYISLWFIPILYFFVFSFTTLKFLQSQMKNMIVGWISATSFVLHVFLSWIFVSKLNLGVPGAMSAMIISSCLELWYNALLVLLAGYMERASIQISAFSICLNITAWEFMLCLGFLAACSVRVSNELGRGDAEAAKFSIKVILSKSMILGIILFVLCLVFRREIAYIFTNDKAVIEAVSDLSFLLAFSVLLNSIQSVLTGVAVGAGRQSIVAYINIGCYYVIGVPVGVILGYVFQMQVKGIWIGMTIGVVMQVSVLGYITFTTDWDEQVFACASEA</sequence>
<dbReference type="PANTHER" id="PTHR11206">
    <property type="entry name" value="MULTIDRUG RESISTANCE PROTEIN"/>
    <property type="match status" value="1"/>
</dbReference>
<evidence type="ECO:0000256" key="5">
    <source>
        <dbReference type="ARBA" id="ARBA00023136"/>
    </source>
</evidence>
<name>A0A5N5J2C3_9ROSI</name>
<evidence type="ECO:0000256" key="2">
    <source>
        <dbReference type="ARBA" id="ARBA00010199"/>
    </source>
</evidence>
<evidence type="ECO:0008006" key="9">
    <source>
        <dbReference type="Google" id="ProtNLM"/>
    </source>
</evidence>
<protein>
    <recommendedName>
        <fullName evidence="9">Protein DETOXIFICATION</fullName>
    </recommendedName>
</protein>
<comment type="subcellular location">
    <subcellularLocation>
        <location evidence="1">Membrane</location>
        <topology evidence="1">Multi-pass membrane protein</topology>
    </subcellularLocation>
</comment>
<feature type="transmembrane region" description="Helical" evidence="6">
    <location>
        <begin position="323"/>
        <end position="346"/>
    </location>
</feature>
<dbReference type="GO" id="GO:0016020">
    <property type="term" value="C:membrane"/>
    <property type="evidence" value="ECO:0007669"/>
    <property type="project" value="UniProtKB-SubCell"/>
</dbReference>
<comment type="caution">
    <text evidence="7">The sequence shown here is derived from an EMBL/GenBank/DDBJ whole genome shotgun (WGS) entry which is preliminary data.</text>
</comment>
<feature type="transmembrane region" description="Helical" evidence="6">
    <location>
        <begin position="142"/>
        <end position="163"/>
    </location>
</feature>
<evidence type="ECO:0000256" key="1">
    <source>
        <dbReference type="ARBA" id="ARBA00004141"/>
    </source>
</evidence>
<evidence type="ECO:0000313" key="7">
    <source>
        <dbReference type="EMBL" id="KAB5512280.1"/>
    </source>
</evidence>
<evidence type="ECO:0000256" key="6">
    <source>
        <dbReference type="SAM" id="Phobius"/>
    </source>
</evidence>
<dbReference type="EMBL" id="VDCV01000019">
    <property type="protein sequence ID" value="KAB5512280.1"/>
    <property type="molecule type" value="Genomic_DNA"/>
</dbReference>
<gene>
    <name evidence="7" type="ORF">DKX38_029308</name>
</gene>
<comment type="similarity">
    <text evidence="2">Belongs to the multi antimicrobial extrusion (MATE) (TC 2.A.66.1) family.</text>
</comment>
<dbReference type="Proteomes" id="UP000326939">
    <property type="component" value="Chromosome 19"/>
</dbReference>
<feature type="transmembrane region" description="Helical" evidence="6">
    <location>
        <begin position="383"/>
        <end position="403"/>
    </location>
</feature>
<feature type="transmembrane region" description="Helical" evidence="6">
    <location>
        <begin position="109"/>
        <end position="130"/>
    </location>
</feature>
<dbReference type="Pfam" id="PF01554">
    <property type="entry name" value="MatE"/>
    <property type="match status" value="2"/>
</dbReference>
<feature type="transmembrane region" description="Helical" evidence="6">
    <location>
        <begin position="352"/>
        <end position="376"/>
    </location>
</feature>
<dbReference type="InterPro" id="IPR045069">
    <property type="entry name" value="MATE_euk"/>
</dbReference>
<dbReference type="GO" id="GO:0042910">
    <property type="term" value="F:xenobiotic transmembrane transporter activity"/>
    <property type="evidence" value="ECO:0007669"/>
    <property type="project" value="InterPro"/>
</dbReference>
<dbReference type="GO" id="GO:1990961">
    <property type="term" value="P:xenobiotic detoxification by transmembrane export across the plasma membrane"/>
    <property type="evidence" value="ECO:0007669"/>
    <property type="project" value="InterPro"/>
</dbReference>
<keyword evidence="3 6" id="KW-0812">Transmembrane</keyword>
<evidence type="ECO:0000256" key="3">
    <source>
        <dbReference type="ARBA" id="ARBA00022692"/>
    </source>
</evidence>
<feature type="transmembrane region" description="Helical" evidence="6">
    <location>
        <begin position="207"/>
        <end position="227"/>
    </location>
</feature>
<evidence type="ECO:0000256" key="4">
    <source>
        <dbReference type="ARBA" id="ARBA00022989"/>
    </source>
</evidence>
<proteinExistence type="inferred from homology"/>
<keyword evidence="8" id="KW-1185">Reference proteome</keyword>
<feature type="transmembrane region" description="Helical" evidence="6">
    <location>
        <begin position="239"/>
        <end position="259"/>
    </location>
</feature>
<accession>A0A5N5J2C3</accession>
<dbReference type="CDD" id="cd13132">
    <property type="entry name" value="MATE_eukaryotic"/>
    <property type="match status" value="1"/>
</dbReference>